<dbReference type="Proteomes" id="UP001383192">
    <property type="component" value="Unassembled WGS sequence"/>
</dbReference>
<evidence type="ECO:0000256" key="2">
    <source>
        <dbReference type="SAM" id="Phobius"/>
    </source>
</evidence>
<comment type="caution">
    <text evidence="3">The sequence shown here is derived from an EMBL/GenBank/DDBJ whole genome shotgun (WGS) entry which is preliminary data.</text>
</comment>
<keyword evidence="2" id="KW-0472">Membrane</keyword>
<keyword evidence="2" id="KW-0812">Transmembrane</keyword>
<sequence>MNKLVKNRNTTSEPASPKRNPFTAESGAVMSRTMKEALGTVSKPTLDHHNSAPAVSSSSAVMTWNWSSVLPKSRNEQYWASRALTAETLLTARTEHQWEMRDLTRYQEERRAIEVAALSKAHDERLSKLEKLIIILIGVLVLFAGALFFVYVTSAPINPRNDPRAKSYAHFTIPILSPFASVVRFPILCYTHLI</sequence>
<reference evidence="3 4" key="1">
    <citation type="submission" date="2024-01" db="EMBL/GenBank/DDBJ databases">
        <title>A draft genome for a cacao thread blight-causing isolate of Paramarasmius palmivorus.</title>
        <authorList>
            <person name="Baruah I.K."/>
            <person name="Bukari Y."/>
            <person name="Amoako-Attah I."/>
            <person name="Meinhardt L.W."/>
            <person name="Bailey B.A."/>
            <person name="Cohen S.P."/>
        </authorList>
    </citation>
    <scope>NUCLEOTIDE SEQUENCE [LARGE SCALE GENOMIC DNA]</scope>
    <source>
        <strain evidence="3 4">GH-12</strain>
    </source>
</reference>
<accession>A0AAW0DZC3</accession>
<organism evidence="3 4">
    <name type="scientific">Paramarasmius palmivorus</name>
    <dbReference type="NCBI Taxonomy" id="297713"/>
    <lineage>
        <taxon>Eukaryota</taxon>
        <taxon>Fungi</taxon>
        <taxon>Dikarya</taxon>
        <taxon>Basidiomycota</taxon>
        <taxon>Agaricomycotina</taxon>
        <taxon>Agaricomycetes</taxon>
        <taxon>Agaricomycetidae</taxon>
        <taxon>Agaricales</taxon>
        <taxon>Marasmiineae</taxon>
        <taxon>Marasmiaceae</taxon>
        <taxon>Paramarasmius</taxon>
    </lineage>
</organism>
<dbReference type="EMBL" id="JAYKXP010000006">
    <property type="protein sequence ID" value="KAK7056858.1"/>
    <property type="molecule type" value="Genomic_DNA"/>
</dbReference>
<feature type="transmembrane region" description="Helical" evidence="2">
    <location>
        <begin position="171"/>
        <end position="193"/>
    </location>
</feature>
<name>A0AAW0DZC3_9AGAR</name>
<proteinExistence type="predicted"/>
<feature type="transmembrane region" description="Helical" evidence="2">
    <location>
        <begin position="132"/>
        <end position="151"/>
    </location>
</feature>
<dbReference type="AlphaFoldDB" id="A0AAW0DZC3"/>
<gene>
    <name evidence="3" type="ORF">VNI00_002575</name>
</gene>
<keyword evidence="2" id="KW-1133">Transmembrane helix</keyword>
<evidence type="ECO:0000256" key="1">
    <source>
        <dbReference type="SAM" id="MobiDB-lite"/>
    </source>
</evidence>
<protein>
    <submittedName>
        <fullName evidence="3">Uncharacterized protein</fullName>
    </submittedName>
</protein>
<evidence type="ECO:0000313" key="3">
    <source>
        <dbReference type="EMBL" id="KAK7056858.1"/>
    </source>
</evidence>
<feature type="region of interest" description="Disordered" evidence="1">
    <location>
        <begin position="1"/>
        <end position="28"/>
    </location>
</feature>
<evidence type="ECO:0000313" key="4">
    <source>
        <dbReference type="Proteomes" id="UP001383192"/>
    </source>
</evidence>
<keyword evidence="4" id="KW-1185">Reference proteome</keyword>